<dbReference type="EMBL" id="NJET01000288">
    <property type="protein sequence ID" value="PHH58837.1"/>
    <property type="molecule type" value="Genomic_DNA"/>
</dbReference>
<dbReference type="CDD" id="cd00170">
    <property type="entry name" value="SEC14"/>
    <property type="match status" value="1"/>
</dbReference>
<comment type="caution">
    <text evidence="5">The sequence shown here is derived from an EMBL/GenBank/DDBJ whole genome shotgun (WGS) entry which is preliminary data.</text>
</comment>
<keyword evidence="6" id="KW-1185">Reference proteome</keyword>
<dbReference type="AlphaFoldDB" id="A0A2C5XQW8"/>
<name>A0A2C5XQW8_9HYPO</name>
<feature type="chain" id="PRO_5012519029" description="CRAL-TRIO domain-containing protein" evidence="3">
    <location>
        <begin position="31"/>
        <end position="700"/>
    </location>
</feature>
<keyword evidence="2" id="KW-1133">Transmembrane helix</keyword>
<dbReference type="InterPro" id="IPR036865">
    <property type="entry name" value="CRAL-TRIO_dom_sf"/>
</dbReference>
<dbReference type="InterPro" id="IPR011074">
    <property type="entry name" value="CRAL/TRIO_N_dom"/>
</dbReference>
<dbReference type="PANTHER" id="PTHR46590">
    <property type="entry name" value="PHOSPHATIDYLINOSITOL TRANSFER PROTEIN CSR1-RELATED"/>
    <property type="match status" value="1"/>
</dbReference>
<evidence type="ECO:0000313" key="6">
    <source>
        <dbReference type="Proteomes" id="UP000226192"/>
    </source>
</evidence>
<evidence type="ECO:0000259" key="4">
    <source>
        <dbReference type="PROSITE" id="PS50191"/>
    </source>
</evidence>
<dbReference type="OrthoDB" id="43460at2759"/>
<organism evidence="5 6">
    <name type="scientific">Ophiocordyceps australis</name>
    <dbReference type="NCBI Taxonomy" id="1399860"/>
    <lineage>
        <taxon>Eukaryota</taxon>
        <taxon>Fungi</taxon>
        <taxon>Dikarya</taxon>
        <taxon>Ascomycota</taxon>
        <taxon>Pezizomycotina</taxon>
        <taxon>Sordariomycetes</taxon>
        <taxon>Hypocreomycetidae</taxon>
        <taxon>Hypocreales</taxon>
        <taxon>Ophiocordycipitaceae</taxon>
        <taxon>Ophiocordyceps</taxon>
    </lineage>
</organism>
<dbReference type="InterPro" id="IPR036273">
    <property type="entry name" value="CRAL/TRIO_N_dom_sf"/>
</dbReference>
<feature type="transmembrane region" description="Helical" evidence="2">
    <location>
        <begin position="172"/>
        <end position="194"/>
    </location>
</feature>
<dbReference type="InterPro" id="IPR001251">
    <property type="entry name" value="CRAL-TRIO_dom"/>
</dbReference>
<reference evidence="5 6" key="1">
    <citation type="submission" date="2017-06" db="EMBL/GenBank/DDBJ databases">
        <title>Ant-infecting Ophiocordyceps genomes reveal a high diversity of potential behavioral manipulation genes and a possible major role for enterotoxins.</title>
        <authorList>
            <person name="De Bekker C."/>
            <person name="Evans H.C."/>
            <person name="Brachmann A."/>
            <person name="Hughes D.P."/>
        </authorList>
    </citation>
    <scope>NUCLEOTIDE SEQUENCE [LARGE SCALE GENOMIC DNA]</scope>
    <source>
        <strain evidence="5 6">Map64</strain>
    </source>
</reference>
<feature type="compositionally biased region" description="Polar residues" evidence="1">
    <location>
        <begin position="308"/>
        <end position="320"/>
    </location>
</feature>
<feature type="signal peptide" evidence="3">
    <location>
        <begin position="1"/>
        <end position="30"/>
    </location>
</feature>
<dbReference type="STRING" id="1399860.A0A2C5XQW8"/>
<evidence type="ECO:0000256" key="1">
    <source>
        <dbReference type="SAM" id="MobiDB-lite"/>
    </source>
</evidence>
<sequence>MKFPLQGRSPRLPMELSLLLLPRLSRLLLTCQSHACPSIGAGTSESHITTPMLTPMLTPILTPTLTLTPMPMPTRTSRLTPTHAKTCAFCRTATAVPDSNCPTSVLLHAPNPRHASSWPLHIHTPAVPQIASNATPLLHFFNRASSHGPGPLLVTTVAPVGRSDRLNLKSSLACFHSLFVFASTLVVVLIAVAASQHRNRNQDPAVVAAPSYPTSQQQVEREQVDNPQGHPSQIAMTLKTVPPGHVGNLTSEQQDKLRRLWTSIFKVCGVADPAPNGSATSNAPAQQLAEELESPQKRRFSLFRWKTNESQSSNHSSTAGDSAKDVGDDNDKHGQLKQYQKTLASQTPESIRETIWAMVKHDHPDALMLRFLRARKWDVEKALVMLVSATNWRHNEMHVDSAIMKSGEAGAVRDEKDGSPEEKRLATDFMAQSRMGKSFIHGTDKQGRPICVVRVRLHKPGAQSAESLEKFTVFIIETARLVLEPPADTATIIFDMTGFSLANMDYHPVKFMIQCFEANYPECLGAVLVHNAPWVFQGIWRIIRGWLDPVVAAKVHFTNYRAGLEEYIAPGQIIKELEGDEDWEYKYVEPLEGENDAMKDTETRDQLLKARSELYNQFEEATRAWIRSPESSEGKQAQKKREEIATNLRKDYWNLDPYMRSRSLYDRQGYLKPGGLVNWYGKEVPTQANENGGHTPSEEI</sequence>
<keyword evidence="3" id="KW-0732">Signal</keyword>
<gene>
    <name evidence="5" type="ORF">CDD81_4281</name>
</gene>
<evidence type="ECO:0000256" key="2">
    <source>
        <dbReference type="SAM" id="Phobius"/>
    </source>
</evidence>
<dbReference type="SMART" id="SM01100">
    <property type="entry name" value="CRAL_TRIO_N"/>
    <property type="match status" value="1"/>
</dbReference>
<dbReference type="Proteomes" id="UP000226192">
    <property type="component" value="Unassembled WGS sequence"/>
</dbReference>
<keyword evidence="2" id="KW-0472">Membrane</keyword>
<dbReference type="Pfam" id="PF03765">
    <property type="entry name" value="CRAL_TRIO_N"/>
    <property type="match status" value="1"/>
</dbReference>
<feature type="domain" description="CRAL-TRIO" evidence="4">
    <location>
        <begin position="422"/>
        <end position="585"/>
    </location>
</feature>
<evidence type="ECO:0000256" key="3">
    <source>
        <dbReference type="SAM" id="SignalP"/>
    </source>
</evidence>
<feature type="region of interest" description="Disordered" evidence="1">
    <location>
        <begin position="305"/>
        <end position="333"/>
    </location>
</feature>
<proteinExistence type="predicted"/>
<protein>
    <recommendedName>
        <fullName evidence="4">CRAL-TRIO domain-containing protein</fullName>
    </recommendedName>
</protein>
<feature type="region of interest" description="Disordered" evidence="1">
    <location>
        <begin position="200"/>
        <end position="232"/>
    </location>
</feature>
<dbReference type="PANTHER" id="PTHR46590:SF1">
    <property type="entry name" value="PHOSPHATIDYLINOSITOL TRANSFER PROTEIN CSR1"/>
    <property type="match status" value="1"/>
</dbReference>
<dbReference type="SUPFAM" id="SSF46938">
    <property type="entry name" value="CRAL/TRIO N-terminal domain"/>
    <property type="match status" value="1"/>
</dbReference>
<feature type="compositionally biased region" description="Basic and acidic residues" evidence="1">
    <location>
        <begin position="322"/>
        <end position="333"/>
    </location>
</feature>
<dbReference type="Pfam" id="PF00650">
    <property type="entry name" value="CRAL_TRIO"/>
    <property type="match status" value="1"/>
</dbReference>
<dbReference type="PROSITE" id="PS50191">
    <property type="entry name" value="CRAL_TRIO"/>
    <property type="match status" value="1"/>
</dbReference>
<evidence type="ECO:0000313" key="5">
    <source>
        <dbReference type="EMBL" id="PHH58837.1"/>
    </source>
</evidence>
<dbReference type="SMART" id="SM00516">
    <property type="entry name" value="SEC14"/>
    <property type="match status" value="1"/>
</dbReference>
<dbReference type="InterPro" id="IPR052432">
    <property type="entry name" value="PITP/CRAL-TRIO"/>
</dbReference>
<accession>A0A2C5XQW8</accession>
<dbReference type="Gene3D" id="3.40.525.10">
    <property type="entry name" value="CRAL-TRIO lipid binding domain"/>
    <property type="match status" value="1"/>
</dbReference>
<keyword evidence="2" id="KW-0812">Transmembrane</keyword>
<dbReference type="SUPFAM" id="SSF52087">
    <property type="entry name" value="CRAL/TRIO domain"/>
    <property type="match status" value="1"/>
</dbReference>
<feature type="region of interest" description="Disordered" evidence="1">
    <location>
        <begin position="272"/>
        <end position="293"/>
    </location>
</feature>